<evidence type="ECO:0000313" key="2">
    <source>
        <dbReference type="Proteomes" id="UP000694411"/>
    </source>
</evidence>
<protein>
    <submittedName>
        <fullName evidence="1">Uncharacterized protein</fullName>
    </submittedName>
</protein>
<reference evidence="1" key="2">
    <citation type="submission" date="2025-08" db="UniProtKB">
        <authorList>
            <consortium name="Ensembl"/>
        </authorList>
    </citation>
    <scope>IDENTIFICATION</scope>
</reference>
<keyword evidence="2" id="KW-1185">Reference proteome</keyword>
<reference evidence="1" key="1">
    <citation type="submission" date="2018-05" db="EMBL/GenBank/DDBJ databases">
        <title>Whole genome of Theropithecus gelada.</title>
        <authorList>
            <person name="Chiou K.L."/>
            <person name="Snyder-Mackler N."/>
        </authorList>
    </citation>
    <scope>NUCLEOTIDE SEQUENCE [LARGE SCALE GENOMIC DNA]</scope>
</reference>
<proteinExistence type="predicted"/>
<name>A0A8D2EY85_THEGE</name>
<dbReference type="Proteomes" id="UP000694411">
    <property type="component" value="Chromosome 5"/>
</dbReference>
<dbReference type="AlphaFoldDB" id="A0A8D2EY85"/>
<evidence type="ECO:0000313" key="1">
    <source>
        <dbReference type="Ensembl" id="ENSTGEP00000012973.1"/>
    </source>
</evidence>
<dbReference type="Ensembl" id="ENSTGET00000015594.1">
    <property type="protein sequence ID" value="ENSTGEP00000012973.1"/>
    <property type="gene ID" value="ENSTGEG00000010567.1"/>
</dbReference>
<accession>A0A8D2EY85</accession>
<reference evidence="1" key="3">
    <citation type="submission" date="2025-09" db="UniProtKB">
        <authorList>
            <consortium name="Ensembl"/>
        </authorList>
    </citation>
    <scope>IDENTIFICATION</scope>
</reference>
<organism evidence="1 2">
    <name type="scientific">Theropithecus gelada</name>
    <name type="common">Gelada baboon</name>
    <dbReference type="NCBI Taxonomy" id="9565"/>
    <lineage>
        <taxon>Eukaryota</taxon>
        <taxon>Metazoa</taxon>
        <taxon>Chordata</taxon>
        <taxon>Craniata</taxon>
        <taxon>Vertebrata</taxon>
        <taxon>Euteleostomi</taxon>
        <taxon>Mammalia</taxon>
        <taxon>Eutheria</taxon>
        <taxon>Euarchontoglires</taxon>
        <taxon>Primates</taxon>
        <taxon>Haplorrhini</taxon>
        <taxon>Catarrhini</taxon>
        <taxon>Cercopithecidae</taxon>
        <taxon>Cercopithecinae</taxon>
        <taxon>Theropithecus</taxon>
    </lineage>
</organism>
<sequence length="106" mass="12161">MPMYQHIYLVTFWVTIINLDSCIGKLQGLRNACLSHRKIMSIILSSLLQKFPPGFSMFSLYPEIHLLGCEVCLRSRSRGYAFGIYCNQKLTPSQLTSIFGLLWNLN</sequence>